<dbReference type="SUPFAM" id="SSF81383">
    <property type="entry name" value="F-box domain"/>
    <property type="match status" value="1"/>
</dbReference>
<comment type="caution">
    <text evidence="3">The sequence shown here is derived from an EMBL/GenBank/DDBJ whole genome shotgun (WGS) entry which is preliminary data.</text>
</comment>
<evidence type="ECO:0000313" key="3">
    <source>
        <dbReference type="EMBL" id="KTB45168.1"/>
    </source>
</evidence>
<dbReference type="Gene3D" id="1.20.1280.50">
    <property type="match status" value="1"/>
</dbReference>
<evidence type="ECO:0000313" key="4">
    <source>
        <dbReference type="Proteomes" id="UP000054988"/>
    </source>
</evidence>
<evidence type="ECO:0000256" key="1">
    <source>
        <dbReference type="SAM" id="MobiDB-lite"/>
    </source>
</evidence>
<organism evidence="3 4">
    <name type="scientific">Moniliophthora roreri</name>
    <name type="common">Frosty pod rot fungus</name>
    <name type="synonym">Monilia roreri</name>
    <dbReference type="NCBI Taxonomy" id="221103"/>
    <lineage>
        <taxon>Eukaryota</taxon>
        <taxon>Fungi</taxon>
        <taxon>Dikarya</taxon>
        <taxon>Basidiomycota</taxon>
        <taxon>Agaricomycotina</taxon>
        <taxon>Agaricomycetes</taxon>
        <taxon>Agaricomycetidae</taxon>
        <taxon>Agaricales</taxon>
        <taxon>Marasmiineae</taxon>
        <taxon>Marasmiaceae</taxon>
        <taxon>Moniliophthora</taxon>
    </lineage>
</organism>
<reference evidence="3 4" key="1">
    <citation type="submission" date="2015-12" db="EMBL/GenBank/DDBJ databases">
        <title>Draft genome sequence of Moniliophthora roreri, the causal agent of frosty pod rot of cacao.</title>
        <authorList>
            <person name="Aime M.C."/>
            <person name="Diaz-Valderrama J.R."/>
            <person name="Kijpornyongpan T."/>
            <person name="Phillips-Mora W."/>
        </authorList>
    </citation>
    <scope>NUCLEOTIDE SEQUENCE [LARGE SCALE GENOMIC DNA]</scope>
    <source>
        <strain evidence="3 4">MCA 2952</strain>
    </source>
</reference>
<dbReference type="InterPro" id="IPR036047">
    <property type="entry name" value="F-box-like_dom_sf"/>
</dbReference>
<feature type="domain" description="F-box" evidence="2">
    <location>
        <begin position="50"/>
        <end position="105"/>
    </location>
</feature>
<sequence length="390" mass="43916">MASSASGNSDEVYKHLRHLHHKPPAVPSSELAESTSHLDDPSATQNSTSIASLPVELLTAVFDNCVSKGERSDPPVPTLLHVVSVSRQWRAIALSAPRLWARIYLHDPRMMHVAMVQQWLERSHAYPLTLAIRHSTTCEPPVDWTIVEATNEILLMSFRHIHRWRSITFQLTRFITLPELPTILGAAPFLEHVNIDDDGSFDTVSAKLFWQNILAYPSVSRISWIRREMDQTEYLSGLPRMVVSDWGKLTHIQGQFHADDTLLEMLSCCQGLEALNIISLETSQTPVPFRTRFELPCLRSLKLNAKGSLMALVLDSFFALALEWVELKFRGGGLQSAIDFLDRSSWKLSYMKMSGIGISEVDRAFFFALPPLKWVTDLDVTINGIGLTNV</sequence>
<evidence type="ECO:0000259" key="2">
    <source>
        <dbReference type="Pfam" id="PF12937"/>
    </source>
</evidence>
<proteinExistence type="predicted"/>
<dbReference type="Pfam" id="PF12937">
    <property type="entry name" value="F-box-like"/>
    <property type="match status" value="1"/>
</dbReference>
<gene>
    <name evidence="3" type="ORF">WG66_2268</name>
</gene>
<dbReference type="Proteomes" id="UP000054988">
    <property type="component" value="Unassembled WGS sequence"/>
</dbReference>
<name>A0A0W0G9D2_MONRR</name>
<dbReference type="AlphaFoldDB" id="A0A0W0G9D2"/>
<protein>
    <recommendedName>
        <fullName evidence="2">F-box domain-containing protein</fullName>
    </recommendedName>
</protein>
<dbReference type="EMBL" id="LATX01000758">
    <property type="protein sequence ID" value="KTB45168.1"/>
    <property type="molecule type" value="Genomic_DNA"/>
</dbReference>
<feature type="region of interest" description="Disordered" evidence="1">
    <location>
        <begin position="23"/>
        <end position="46"/>
    </location>
</feature>
<accession>A0A0W0G9D2</accession>
<dbReference type="InterPro" id="IPR001810">
    <property type="entry name" value="F-box_dom"/>
</dbReference>